<evidence type="ECO:0000313" key="3">
    <source>
        <dbReference type="Proteomes" id="UP000713596"/>
    </source>
</evidence>
<keyword evidence="1" id="KW-0472">Membrane</keyword>
<dbReference type="Proteomes" id="UP000713596">
    <property type="component" value="Unassembled WGS sequence"/>
</dbReference>
<reference evidence="2" key="1">
    <citation type="journal article" date="2021" name="PeerJ">
        <title>Extensive microbial diversity within the chicken gut microbiome revealed by metagenomics and culture.</title>
        <authorList>
            <person name="Gilroy R."/>
            <person name="Ravi A."/>
            <person name="Getino M."/>
            <person name="Pursley I."/>
            <person name="Horton D.L."/>
            <person name="Alikhan N.F."/>
            <person name="Baker D."/>
            <person name="Gharbi K."/>
            <person name="Hall N."/>
            <person name="Watson M."/>
            <person name="Adriaenssens E.M."/>
            <person name="Foster-Nyarko E."/>
            <person name="Jarju S."/>
            <person name="Secka A."/>
            <person name="Antonio M."/>
            <person name="Oren A."/>
            <person name="Chaudhuri R.R."/>
            <person name="La Ragione R."/>
            <person name="Hildebrand F."/>
            <person name="Pallen M.J."/>
        </authorList>
    </citation>
    <scope>NUCLEOTIDE SEQUENCE</scope>
    <source>
        <strain evidence="2">B5_2728</strain>
    </source>
</reference>
<feature type="transmembrane region" description="Helical" evidence="1">
    <location>
        <begin position="185"/>
        <end position="203"/>
    </location>
</feature>
<evidence type="ECO:0000256" key="1">
    <source>
        <dbReference type="SAM" id="Phobius"/>
    </source>
</evidence>
<proteinExistence type="predicted"/>
<name>A0A948T2T9_9FIRM</name>
<dbReference type="EMBL" id="JAHLFP010000046">
    <property type="protein sequence ID" value="MBU3806327.1"/>
    <property type="molecule type" value="Genomic_DNA"/>
</dbReference>
<evidence type="ECO:0000313" key="2">
    <source>
        <dbReference type="EMBL" id="MBU3806327.1"/>
    </source>
</evidence>
<protein>
    <submittedName>
        <fullName evidence="2">Uncharacterized protein</fullName>
    </submittedName>
</protein>
<keyword evidence="1" id="KW-1133">Transmembrane helix</keyword>
<comment type="caution">
    <text evidence="2">The sequence shown here is derived from an EMBL/GenBank/DDBJ whole genome shotgun (WGS) entry which is preliminary data.</text>
</comment>
<sequence length="211" mass="24418">MSKWMNQMRQRWIWAGCYLLALALWLVAGFWGWGVDAVASATGRLFPFSLTAQQFELVDLSQQEDGSLLTTSLDPQMIWRVPAQQTVRSLRMWVEFDQTPREMCLYYTTKEGEPFSLEKRVFAKQLEDGSYLYTLPQTQIVSLRLDPCSPLEGYPVTMTIEKMELNEPVGFASWLIPTPYQWFELVVYPALAASFLSIVWQGLKTRKNKHT</sequence>
<dbReference type="AlphaFoldDB" id="A0A948T2T9"/>
<accession>A0A948T2T9</accession>
<organism evidence="2 3">
    <name type="scientific">Candidatus Allofournierella pullistercoris</name>
    <dbReference type="NCBI Taxonomy" id="2838597"/>
    <lineage>
        <taxon>Bacteria</taxon>
        <taxon>Bacillati</taxon>
        <taxon>Bacillota</taxon>
        <taxon>Clostridia</taxon>
        <taxon>Eubacteriales</taxon>
        <taxon>Oscillospiraceae</taxon>
        <taxon>Allofournierella</taxon>
    </lineage>
</organism>
<gene>
    <name evidence="2" type="ORF">H9882_05485</name>
</gene>
<reference evidence="2" key="2">
    <citation type="submission" date="2021-04" db="EMBL/GenBank/DDBJ databases">
        <authorList>
            <person name="Gilroy R."/>
        </authorList>
    </citation>
    <scope>NUCLEOTIDE SEQUENCE</scope>
    <source>
        <strain evidence="2">B5_2728</strain>
    </source>
</reference>
<feature type="transmembrane region" description="Helical" evidence="1">
    <location>
        <begin position="12"/>
        <end position="33"/>
    </location>
</feature>
<keyword evidence="1" id="KW-0812">Transmembrane</keyword>